<name>A0A7J9NEW5_GOSSC</name>
<sequence length="172" mass="19965">MRSTLANVCHLIGGVFIVDLEDGRFLFQFYMEVDAKRIVRDGPWTFNSHLLILHRLREGENLMIIELFFVDFWYDMIAIQSGSKQIMHIRVKIDVQQLLRRKNFLCQMAIVLMRTSTTIPKQDVVFQWDLSLRAPPRKVAVWKSKWMMEDGNGDGTKLGNFLNMAGGIRGDS</sequence>
<gene>
    <name evidence="2" type="ORF">Goshw_015065</name>
</gene>
<proteinExistence type="predicted"/>
<keyword evidence="3" id="KW-1185">Reference proteome</keyword>
<dbReference type="EMBL" id="JABFAF010279555">
    <property type="protein sequence ID" value="MBA0881596.1"/>
    <property type="molecule type" value="Genomic_DNA"/>
</dbReference>
<dbReference type="OrthoDB" id="1750606at2759"/>
<dbReference type="InterPro" id="IPR025558">
    <property type="entry name" value="DUF4283"/>
</dbReference>
<evidence type="ECO:0000313" key="3">
    <source>
        <dbReference type="Proteomes" id="UP000593576"/>
    </source>
</evidence>
<protein>
    <recommendedName>
        <fullName evidence="1">DUF4283 domain-containing protein</fullName>
    </recommendedName>
</protein>
<organism evidence="2 3">
    <name type="scientific">Gossypium schwendimanii</name>
    <name type="common">Cotton</name>
    <dbReference type="NCBI Taxonomy" id="34291"/>
    <lineage>
        <taxon>Eukaryota</taxon>
        <taxon>Viridiplantae</taxon>
        <taxon>Streptophyta</taxon>
        <taxon>Embryophyta</taxon>
        <taxon>Tracheophyta</taxon>
        <taxon>Spermatophyta</taxon>
        <taxon>Magnoliopsida</taxon>
        <taxon>eudicotyledons</taxon>
        <taxon>Gunneridae</taxon>
        <taxon>Pentapetalae</taxon>
        <taxon>rosids</taxon>
        <taxon>malvids</taxon>
        <taxon>Malvales</taxon>
        <taxon>Malvaceae</taxon>
        <taxon>Malvoideae</taxon>
        <taxon>Gossypium</taxon>
    </lineage>
</organism>
<comment type="caution">
    <text evidence="2">The sequence shown here is derived from an EMBL/GenBank/DDBJ whole genome shotgun (WGS) entry which is preliminary data.</text>
</comment>
<dbReference type="Proteomes" id="UP000593576">
    <property type="component" value="Unassembled WGS sequence"/>
</dbReference>
<feature type="domain" description="DUF4283" evidence="1">
    <location>
        <begin position="1"/>
        <end position="61"/>
    </location>
</feature>
<evidence type="ECO:0000313" key="2">
    <source>
        <dbReference type="EMBL" id="MBA0881596.1"/>
    </source>
</evidence>
<reference evidence="2 3" key="1">
    <citation type="journal article" date="2019" name="Genome Biol. Evol.">
        <title>Insights into the evolution of the New World diploid cottons (Gossypium, subgenus Houzingenia) based on genome sequencing.</title>
        <authorList>
            <person name="Grover C.E."/>
            <person name="Arick M.A. 2nd"/>
            <person name="Thrash A."/>
            <person name="Conover J.L."/>
            <person name="Sanders W.S."/>
            <person name="Peterson D.G."/>
            <person name="Frelichowski J.E."/>
            <person name="Scheffler J.A."/>
            <person name="Scheffler B.E."/>
            <person name="Wendel J.F."/>
        </authorList>
    </citation>
    <scope>NUCLEOTIDE SEQUENCE [LARGE SCALE GENOMIC DNA]</scope>
    <source>
        <strain evidence="2">1</strain>
        <tissue evidence="2">Leaf</tissue>
    </source>
</reference>
<accession>A0A7J9NEW5</accession>
<dbReference type="Pfam" id="PF14111">
    <property type="entry name" value="DUF4283"/>
    <property type="match status" value="1"/>
</dbReference>
<dbReference type="AlphaFoldDB" id="A0A7J9NEW5"/>
<evidence type="ECO:0000259" key="1">
    <source>
        <dbReference type="Pfam" id="PF14111"/>
    </source>
</evidence>